<comment type="similarity">
    <text evidence="10">Belongs to the methyl-accepting chemotaxis (MCP) protein family.</text>
</comment>
<keyword evidence="5" id="KW-0997">Cell inner membrane</keyword>
<evidence type="ECO:0000313" key="17">
    <source>
        <dbReference type="Proteomes" id="UP000242999"/>
    </source>
</evidence>
<evidence type="ECO:0000256" key="9">
    <source>
        <dbReference type="ARBA" id="ARBA00023224"/>
    </source>
</evidence>
<evidence type="ECO:0000256" key="6">
    <source>
        <dbReference type="ARBA" id="ARBA00022692"/>
    </source>
</evidence>
<dbReference type="Pfam" id="PF00015">
    <property type="entry name" value="MCPsignal"/>
    <property type="match status" value="1"/>
</dbReference>
<dbReference type="CDD" id="cd00130">
    <property type="entry name" value="PAS"/>
    <property type="match status" value="1"/>
</dbReference>
<dbReference type="SUPFAM" id="SSF55785">
    <property type="entry name" value="PYP-like sensor domain (PAS domain)"/>
    <property type="match status" value="1"/>
</dbReference>
<evidence type="ECO:0000256" key="13">
    <source>
        <dbReference type="SAM" id="Phobius"/>
    </source>
</evidence>
<feature type="coiled-coil region" evidence="12">
    <location>
        <begin position="261"/>
        <end position="288"/>
    </location>
</feature>
<reference evidence="17" key="1">
    <citation type="submission" date="2016-10" db="EMBL/GenBank/DDBJ databases">
        <authorList>
            <person name="Varghese N."/>
            <person name="Submissions S."/>
        </authorList>
    </citation>
    <scope>NUCLEOTIDE SEQUENCE [LARGE SCALE GENOMIC DNA]</scope>
    <source>
        <strain evidence="17">DSM 7165</strain>
    </source>
</reference>
<evidence type="ECO:0000256" key="7">
    <source>
        <dbReference type="ARBA" id="ARBA00022989"/>
    </source>
</evidence>
<feature type="transmembrane region" description="Helical" evidence="13">
    <location>
        <begin position="152"/>
        <end position="172"/>
    </location>
</feature>
<protein>
    <submittedName>
        <fullName evidence="16">Aerotaxis receptor</fullName>
    </submittedName>
</protein>
<evidence type="ECO:0000256" key="8">
    <source>
        <dbReference type="ARBA" id="ARBA00023136"/>
    </source>
</evidence>
<keyword evidence="3" id="KW-0488">Methylation</keyword>
<keyword evidence="12" id="KW-0175">Coiled coil</keyword>
<sequence length="527" mass="58043">MKINLPVTDQEQSLPNEGQLVSTTDLKGITTYANPLFSKISGFSSTELVGRNHNIVRHPDMPPIAFADLWQRLKKGESWMGIVKNRCKNGDYYWVDAYISPIYEQGQLAGYQSVRVKPRADYVKRAKKLYQAFHSGQRKAPKARVKLSQRILGVWGSLLILNLLASLGHFNIDNFSSLYLIILFITSLLIGISWTFWQLKGLKPLFERALTIIDNPVTQEVYSGRMDEIGAAHLALKMQQAQLRTLVGRIEDTTHNLGAVATRTHQSAQQAEQEIRTQEQQLDGIGQATHQLTASIHNIETNMNEISAAIAQMDSATQDGKTSMDTSLVRIQTLSQRIQEAMQGLNALADQSNEVEQTLAQITEIADQTNLLALNAAIEAARAGDQGRGFAVVADSVRQLAASTRKSAGIITQRMQQMQTCVEQAVSSMSASQEDTQNTHNQIIHAGQLLTEITQAAAAVQTQNQHISTAITQQARMSDDLEMSLGLIRQAAQSTLTTSHTSAQACEALETQVGGLQSLVKTFTYRA</sequence>
<dbReference type="GO" id="GO:0005886">
    <property type="term" value="C:plasma membrane"/>
    <property type="evidence" value="ECO:0007669"/>
    <property type="project" value="UniProtKB-SubCell"/>
</dbReference>
<dbReference type="Gene3D" id="1.10.287.950">
    <property type="entry name" value="Methyl-accepting chemotaxis protein"/>
    <property type="match status" value="1"/>
</dbReference>
<keyword evidence="4" id="KW-0145">Chemotaxis</keyword>
<dbReference type="InterPro" id="IPR000014">
    <property type="entry name" value="PAS"/>
</dbReference>
<dbReference type="RefSeq" id="WP_093309600.1">
    <property type="nucleotide sequence ID" value="NZ_FNYH01000007.1"/>
</dbReference>
<dbReference type="PANTHER" id="PTHR32089:SF112">
    <property type="entry name" value="LYSOZYME-LIKE PROTEIN-RELATED"/>
    <property type="match status" value="1"/>
</dbReference>
<dbReference type="CDD" id="cd11386">
    <property type="entry name" value="MCP_signal"/>
    <property type="match status" value="1"/>
</dbReference>
<dbReference type="SMART" id="SM00283">
    <property type="entry name" value="MA"/>
    <property type="match status" value="1"/>
</dbReference>
<dbReference type="EMBL" id="FNYH01000007">
    <property type="protein sequence ID" value="SEI66941.1"/>
    <property type="molecule type" value="Genomic_DNA"/>
</dbReference>
<dbReference type="SUPFAM" id="SSF58104">
    <property type="entry name" value="Methyl-accepting chemotaxis protein (MCP) signaling domain"/>
    <property type="match status" value="1"/>
</dbReference>
<keyword evidence="7 13" id="KW-1133">Transmembrane helix</keyword>
<dbReference type="STRING" id="64971.SAMN05421831_10722"/>
<dbReference type="AlphaFoldDB" id="A0A1H6SGC9"/>
<dbReference type="InterPro" id="IPR035965">
    <property type="entry name" value="PAS-like_dom_sf"/>
</dbReference>
<accession>A0A1H6SGC9</accession>
<dbReference type="PRINTS" id="PR00260">
    <property type="entry name" value="CHEMTRNSDUCR"/>
</dbReference>
<dbReference type="GO" id="GO:0007165">
    <property type="term" value="P:signal transduction"/>
    <property type="evidence" value="ECO:0007669"/>
    <property type="project" value="UniProtKB-KW"/>
</dbReference>
<dbReference type="InterPro" id="IPR013655">
    <property type="entry name" value="PAS_fold_3"/>
</dbReference>
<keyword evidence="9 11" id="KW-0807">Transducer</keyword>
<gene>
    <name evidence="16" type="ORF">SAMN05421831_10722</name>
</gene>
<feature type="domain" description="Methyl-accepting transducer" evidence="14">
    <location>
        <begin position="253"/>
        <end position="489"/>
    </location>
</feature>
<dbReference type="InterPro" id="IPR004089">
    <property type="entry name" value="MCPsignal_dom"/>
</dbReference>
<evidence type="ECO:0000256" key="4">
    <source>
        <dbReference type="ARBA" id="ARBA00022500"/>
    </source>
</evidence>
<keyword evidence="16" id="KW-0675">Receptor</keyword>
<feature type="domain" description="PAS" evidence="15">
    <location>
        <begin position="25"/>
        <end position="60"/>
    </location>
</feature>
<evidence type="ECO:0000256" key="2">
    <source>
        <dbReference type="ARBA" id="ARBA00022475"/>
    </source>
</evidence>
<evidence type="ECO:0000256" key="3">
    <source>
        <dbReference type="ARBA" id="ARBA00022481"/>
    </source>
</evidence>
<keyword evidence="17" id="KW-1185">Reference proteome</keyword>
<dbReference type="Proteomes" id="UP000242999">
    <property type="component" value="Unassembled WGS sequence"/>
</dbReference>
<evidence type="ECO:0000256" key="1">
    <source>
        <dbReference type="ARBA" id="ARBA00004429"/>
    </source>
</evidence>
<keyword evidence="8 13" id="KW-0472">Membrane</keyword>
<dbReference type="Pfam" id="PF08447">
    <property type="entry name" value="PAS_3"/>
    <property type="match status" value="1"/>
</dbReference>
<comment type="subcellular location">
    <subcellularLocation>
        <location evidence="1">Cell inner membrane</location>
        <topology evidence="1">Multi-pass membrane protein</topology>
    </subcellularLocation>
</comment>
<feature type="coiled-coil region" evidence="12">
    <location>
        <begin position="331"/>
        <end position="368"/>
    </location>
</feature>
<dbReference type="NCBIfam" id="TIGR00229">
    <property type="entry name" value="sensory_box"/>
    <property type="match status" value="1"/>
</dbReference>
<dbReference type="PROSITE" id="PS50111">
    <property type="entry name" value="CHEMOTAXIS_TRANSDUC_2"/>
    <property type="match status" value="1"/>
</dbReference>
<dbReference type="InterPro" id="IPR004090">
    <property type="entry name" value="Chemotax_Me-accpt_rcpt"/>
</dbReference>
<evidence type="ECO:0000259" key="15">
    <source>
        <dbReference type="PROSITE" id="PS50112"/>
    </source>
</evidence>
<proteinExistence type="inferred from homology"/>
<dbReference type="OrthoDB" id="5675566at2"/>
<dbReference type="PROSITE" id="PS50112">
    <property type="entry name" value="PAS"/>
    <property type="match status" value="1"/>
</dbReference>
<organism evidence="16 17">
    <name type="scientific">Allopseudospirillum japonicum</name>
    <dbReference type="NCBI Taxonomy" id="64971"/>
    <lineage>
        <taxon>Bacteria</taxon>
        <taxon>Pseudomonadati</taxon>
        <taxon>Pseudomonadota</taxon>
        <taxon>Gammaproteobacteria</taxon>
        <taxon>Oceanospirillales</taxon>
        <taxon>Oceanospirillaceae</taxon>
        <taxon>Allopseudospirillum</taxon>
    </lineage>
</organism>
<dbReference type="FunFam" id="3.30.450.20:FF:000046">
    <property type="entry name" value="Aerotaxis sensor receptor"/>
    <property type="match status" value="1"/>
</dbReference>
<evidence type="ECO:0000259" key="14">
    <source>
        <dbReference type="PROSITE" id="PS50111"/>
    </source>
</evidence>
<evidence type="ECO:0000256" key="10">
    <source>
        <dbReference type="ARBA" id="ARBA00029447"/>
    </source>
</evidence>
<dbReference type="PANTHER" id="PTHR32089">
    <property type="entry name" value="METHYL-ACCEPTING CHEMOTAXIS PROTEIN MCPB"/>
    <property type="match status" value="1"/>
</dbReference>
<evidence type="ECO:0000313" key="16">
    <source>
        <dbReference type="EMBL" id="SEI66941.1"/>
    </source>
</evidence>
<keyword evidence="2" id="KW-1003">Cell membrane</keyword>
<name>A0A1H6SGC9_9GAMM</name>
<dbReference type="GO" id="GO:0004888">
    <property type="term" value="F:transmembrane signaling receptor activity"/>
    <property type="evidence" value="ECO:0007669"/>
    <property type="project" value="InterPro"/>
</dbReference>
<evidence type="ECO:0000256" key="11">
    <source>
        <dbReference type="PROSITE-ProRule" id="PRU00284"/>
    </source>
</evidence>
<keyword evidence="6 13" id="KW-0812">Transmembrane</keyword>
<evidence type="ECO:0000256" key="12">
    <source>
        <dbReference type="SAM" id="Coils"/>
    </source>
</evidence>
<evidence type="ECO:0000256" key="5">
    <source>
        <dbReference type="ARBA" id="ARBA00022519"/>
    </source>
</evidence>
<dbReference type="Gene3D" id="3.30.450.20">
    <property type="entry name" value="PAS domain"/>
    <property type="match status" value="1"/>
</dbReference>
<feature type="transmembrane region" description="Helical" evidence="13">
    <location>
        <begin position="178"/>
        <end position="197"/>
    </location>
</feature>
<dbReference type="GO" id="GO:0006935">
    <property type="term" value="P:chemotaxis"/>
    <property type="evidence" value="ECO:0007669"/>
    <property type="project" value="UniProtKB-KW"/>
</dbReference>